<dbReference type="EMBL" id="JAGPXC010000008">
    <property type="protein sequence ID" value="KAH6647468.1"/>
    <property type="molecule type" value="Genomic_DNA"/>
</dbReference>
<dbReference type="RefSeq" id="XP_045953980.1">
    <property type="nucleotide sequence ID" value="XM_046103644.1"/>
</dbReference>
<dbReference type="AlphaFoldDB" id="A0A9P8UD10"/>
<keyword evidence="1" id="KW-0732">Signal</keyword>
<feature type="signal peptide" evidence="1">
    <location>
        <begin position="1"/>
        <end position="20"/>
    </location>
</feature>
<evidence type="ECO:0000313" key="2">
    <source>
        <dbReference type="EMBL" id="KAH6647468.1"/>
    </source>
</evidence>
<keyword evidence="3" id="KW-1185">Reference proteome</keyword>
<accession>A0A9P8UD10</accession>
<gene>
    <name evidence="2" type="ORF">BKA67DRAFT_577553</name>
</gene>
<evidence type="ECO:0000313" key="3">
    <source>
        <dbReference type="Proteomes" id="UP000758603"/>
    </source>
</evidence>
<proteinExistence type="predicted"/>
<protein>
    <submittedName>
        <fullName evidence="2">Uncharacterized protein</fullName>
    </submittedName>
</protein>
<comment type="caution">
    <text evidence="2">The sequence shown here is derived from an EMBL/GenBank/DDBJ whole genome shotgun (WGS) entry which is preliminary data.</text>
</comment>
<feature type="chain" id="PRO_5040456677" evidence="1">
    <location>
        <begin position="21"/>
        <end position="197"/>
    </location>
</feature>
<sequence length="197" mass="20426">MLRTLLGYTLFCCVLQYAAAKCKTTSSTSSTLPPVDTHCPTVTSKALCSTCNYPACLEISTISNPCDCSAPVPTVSTTYPCDGSCPSFRCAGTQYVSATSSSVCDSTPTEPRTDCTPTVTVSAYPSEGCSISCGGFCIIDKFVTFPCGCPTVGVGVVTTTEVQPCPTTAPCYDCHTGFPFTTVESPCPTDPLPTATS</sequence>
<dbReference type="Proteomes" id="UP000758603">
    <property type="component" value="Unassembled WGS sequence"/>
</dbReference>
<organism evidence="2 3">
    <name type="scientific">Truncatella angustata</name>
    <dbReference type="NCBI Taxonomy" id="152316"/>
    <lineage>
        <taxon>Eukaryota</taxon>
        <taxon>Fungi</taxon>
        <taxon>Dikarya</taxon>
        <taxon>Ascomycota</taxon>
        <taxon>Pezizomycotina</taxon>
        <taxon>Sordariomycetes</taxon>
        <taxon>Xylariomycetidae</taxon>
        <taxon>Amphisphaeriales</taxon>
        <taxon>Sporocadaceae</taxon>
        <taxon>Truncatella</taxon>
    </lineage>
</organism>
<evidence type="ECO:0000256" key="1">
    <source>
        <dbReference type="SAM" id="SignalP"/>
    </source>
</evidence>
<dbReference type="GeneID" id="70132536"/>
<dbReference type="OrthoDB" id="4578803at2759"/>
<name>A0A9P8UD10_9PEZI</name>
<reference evidence="2" key="1">
    <citation type="journal article" date="2021" name="Nat. Commun.">
        <title>Genetic determinants of endophytism in the Arabidopsis root mycobiome.</title>
        <authorList>
            <person name="Mesny F."/>
            <person name="Miyauchi S."/>
            <person name="Thiergart T."/>
            <person name="Pickel B."/>
            <person name="Atanasova L."/>
            <person name="Karlsson M."/>
            <person name="Huettel B."/>
            <person name="Barry K.W."/>
            <person name="Haridas S."/>
            <person name="Chen C."/>
            <person name="Bauer D."/>
            <person name="Andreopoulos W."/>
            <person name="Pangilinan J."/>
            <person name="LaButti K."/>
            <person name="Riley R."/>
            <person name="Lipzen A."/>
            <person name="Clum A."/>
            <person name="Drula E."/>
            <person name="Henrissat B."/>
            <person name="Kohler A."/>
            <person name="Grigoriev I.V."/>
            <person name="Martin F.M."/>
            <person name="Hacquard S."/>
        </authorList>
    </citation>
    <scope>NUCLEOTIDE SEQUENCE</scope>
    <source>
        <strain evidence="2">MPI-SDFR-AT-0073</strain>
    </source>
</reference>